<dbReference type="Proteomes" id="UP000054560">
    <property type="component" value="Unassembled WGS sequence"/>
</dbReference>
<dbReference type="EMBL" id="KQ250216">
    <property type="protein sequence ID" value="KNC70801.1"/>
    <property type="molecule type" value="Genomic_DNA"/>
</dbReference>
<gene>
    <name evidence="1" type="ORF">SARC_16667</name>
</gene>
<dbReference type="GeneID" id="25917171"/>
<feature type="non-terminal residue" evidence="1">
    <location>
        <position position="52"/>
    </location>
</feature>
<name>A0A0L0F2F7_9EUKA</name>
<reference evidence="1 2" key="1">
    <citation type="submission" date="2011-02" db="EMBL/GenBank/DDBJ databases">
        <title>The Genome Sequence of Sphaeroforma arctica JP610.</title>
        <authorList>
            <consortium name="The Broad Institute Genome Sequencing Platform"/>
            <person name="Russ C."/>
            <person name="Cuomo C."/>
            <person name="Young S.K."/>
            <person name="Zeng Q."/>
            <person name="Gargeya S."/>
            <person name="Alvarado L."/>
            <person name="Berlin A."/>
            <person name="Chapman S.B."/>
            <person name="Chen Z."/>
            <person name="Freedman E."/>
            <person name="Gellesch M."/>
            <person name="Goldberg J."/>
            <person name="Griggs A."/>
            <person name="Gujja S."/>
            <person name="Heilman E."/>
            <person name="Heiman D."/>
            <person name="Howarth C."/>
            <person name="Mehta T."/>
            <person name="Neiman D."/>
            <person name="Pearson M."/>
            <person name="Roberts A."/>
            <person name="Saif S."/>
            <person name="Shea T."/>
            <person name="Shenoy N."/>
            <person name="Sisk P."/>
            <person name="Stolte C."/>
            <person name="Sykes S."/>
            <person name="White J."/>
            <person name="Yandava C."/>
            <person name="Burger G."/>
            <person name="Gray M.W."/>
            <person name="Holland P.W.H."/>
            <person name="King N."/>
            <person name="Lang F.B.F."/>
            <person name="Roger A.J."/>
            <person name="Ruiz-Trillo I."/>
            <person name="Haas B."/>
            <person name="Nusbaum C."/>
            <person name="Birren B."/>
        </authorList>
    </citation>
    <scope>NUCLEOTIDE SEQUENCE [LARGE SCALE GENOMIC DNA]</scope>
    <source>
        <strain evidence="1 2">JP610</strain>
    </source>
</reference>
<keyword evidence="2" id="KW-1185">Reference proteome</keyword>
<sequence length="52" mass="6244">MTHAWLISLKDMYNARNTQHTATKNYRLAELNSKFEKKREEITEALDQKFTK</sequence>
<evidence type="ECO:0000313" key="2">
    <source>
        <dbReference type="Proteomes" id="UP000054560"/>
    </source>
</evidence>
<evidence type="ECO:0000313" key="1">
    <source>
        <dbReference type="EMBL" id="KNC70801.1"/>
    </source>
</evidence>
<dbReference type="RefSeq" id="XP_014144703.1">
    <property type="nucleotide sequence ID" value="XM_014289228.1"/>
</dbReference>
<dbReference type="AlphaFoldDB" id="A0A0L0F2F7"/>
<organism evidence="1 2">
    <name type="scientific">Sphaeroforma arctica JP610</name>
    <dbReference type="NCBI Taxonomy" id="667725"/>
    <lineage>
        <taxon>Eukaryota</taxon>
        <taxon>Ichthyosporea</taxon>
        <taxon>Ichthyophonida</taxon>
        <taxon>Sphaeroforma</taxon>
    </lineage>
</organism>
<protein>
    <submittedName>
        <fullName evidence="1">Uncharacterized protein</fullName>
    </submittedName>
</protein>
<proteinExistence type="predicted"/>
<accession>A0A0L0F2F7</accession>